<gene>
    <name evidence="3" type="ordered locus">Cmaq_1276</name>
</gene>
<dbReference type="STRING" id="397948.Cmaq_1276"/>
<dbReference type="InterPro" id="IPR006775">
    <property type="entry name" value="GH116_catalytic"/>
</dbReference>
<dbReference type="HOGENOM" id="CLU_027051_0_0_2"/>
<name>A8ME97_CALMQ</name>
<dbReference type="GO" id="GO:0005975">
    <property type="term" value="P:carbohydrate metabolic process"/>
    <property type="evidence" value="ECO:0007669"/>
    <property type="project" value="InterPro"/>
</dbReference>
<dbReference type="PANTHER" id="PTHR12654:SF0">
    <property type="entry name" value="NON-LYSOSOMAL GLUCOSYLCERAMIDASE"/>
    <property type="match status" value="1"/>
</dbReference>
<dbReference type="PANTHER" id="PTHR12654">
    <property type="entry name" value="BILE ACID BETA-GLUCOSIDASE-RELATED"/>
    <property type="match status" value="1"/>
</dbReference>
<dbReference type="SUPFAM" id="SSF48208">
    <property type="entry name" value="Six-hairpin glycosidases"/>
    <property type="match status" value="1"/>
</dbReference>
<organism evidence="3 4">
    <name type="scientific">Caldivirga maquilingensis (strain ATCC 700844 / DSM 13496 / JCM 10307 / IC-167)</name>
    <dbReference type="NCBI Taxonomy" id="397948"/>
    <lineage>
        <taxon>Archaea</taxon>
        <taxon>Thermoproteota</taxon>
        <taxon>Thermoprotei</taxon>
        <taxon>Thermoproteales</taxon>
        <taxon>Thermoproteaceae</taxon>
        <taxon>Caldivirga</taxon>
    </lineage>
</organism>
<evidence type="ECO:0000313" key="3">
    <source>
        <dbReference type="EMBL" id="ABW02103.1"/>
    </source>
</evidence>
<feature type="domain" description="Glycosyl-hydrolase family 116 catalytic region" evidence="1">
    <location>
        <begin position="336"/>
        <end position="676"/>
    </location>
</feature>
<dbReference type="InterPro" id="IPR024462">
    <property type="entry name" value="GH116_N"/>
</dbReference>
<accession>A8ME97</accession>
<feature type="domain" description="Glycosyl-hydrolase family 116 N-terminal" evidence="2">
    <location>
        <begin position="13"/>
        <end position="294"/>
    </location>
</feature>
<dbReference type="OrthoDB" id="43766at2157"/>
<sequence>MVRYTCGDVLVSGIPLGGIGSGGVEVSNDGRLINARFANNWAYPIRDLRGFHIFIKPHDASGFFMHCRVNVLGLEGRGALIGFEGRWPFAWLRAFRNGVNVEVEAFSPIIPGNLKDSTLPVIGFTIRVKGSDALAAVSVPNVVGTNPIGRINRSINGGVLFTNNKAPDNDPAKGNIALITEEPRFTITQYNINSKPEHALKARTWKGAFENPEPWLTIDKGGVPTGEEPHEVTGLWDDPAGLIALNVPNGGEVRFTLSWFFNGRWHLYNYGHYYENFFKDSSEVARYVLDEFDRLRTSTLDWQNSLIDPALPDWLRDAVVNSTYILTTSTWLTRDGRFSILEGVEVCPCHGTLAGACYETGSLPVVLMFPELEKSLLRQFTEAMRSDGYIPHSLGIYSLDHIEDGTTAPPRWKDLNSTYILLVHRYFKRSNDVEFIKEIYPKLIKAFEWVLVQDKDGDGVPELSGDGDTGFDAMSVKGFDSYTTSLWIAALMVMGELAKLMGDQATLSKVESTLLKARDSYNRRWLGDRFKAWDEPDMGKASFLAQIWGEWWSLMLGLGHITDEDKVKAAMGTIIRVNGSASPYTTPNLADEDKGIIGYSPQTYSSWPRLVFTMMSVARELGVDGWLDVVKKEWDNLVRQGLTWNQPSRIDGRTGKPEPERGFLDHYIGSPAPWSLTYKYALSKLKIH</sequence>
<dbReference type="AlphaFoldDB" id="A8ME97"/>
<dbReference type="eggNOG" id="arCOG03865">
    <property type="taxonomic scope" value="Archaea"/>
</dbReference>
<dbReference type="InterPro" id="IPR008928">
    <property type="entry name" value="6-hairpin_glycosidase_sf"/>
</dbReference>
<dbReference type="CAZy" id="GH116">
    <property type="family name" value="Glycoside Hydrolase Family 116"/>
</dbReference>
<dbReference type="InterPro" id="IPR052566">
    <property type="entry name" value="Non-lysos_glucosylceramidase"/>
</dbReference>
<reference evidence="3 4" key="1">
    <citation type="submission" date="2007-10" db="EMBL/GenBank/DDBJ databases">
        <title>Complete sequence of Caldivirga maquilingensis IC-167.</title>
        <authorList>
            <consortium name="US DOE Joint Genome Institute"/>
            <person name="Copeland A."/>
            <person name="Lucas S."/>
            <person name="Lapidus A."/>
            <person name="Barry K."/>
            <person name="Glavina del Rio T."/>
            <person name="Dalin E."/>
            <person name="Tice H."/>
            <person name="Pitluck S."/>
            <person name="Saunders E."/>
            <person name="Brettin T."/>
            <person name="Bruce D."/>
            <person name="Detter J.C."/>
            <person name="Han C."/>
            <person name="Schmutz J."/>
            <person name="Larimer F."/>
            <person name="Land M."/>
            <person name="Hauser L."/>
            <person name="Kyrpides N."/>
            <person name="Ivanova N."/>
            <person name="Biddle J.F."/>
            <person name="Zhang Z."/>
            <person name="Fitz-Gibbon S.T."/>
            <person name="Lowe T.M."/>
            <person name="Saltikov C."/>
            <person name="House C.H."/>
            <person name="Richardson P."/>
        </authorList>
    </citation>
    <scope>NUCLEOTIDE SEQUENCE [LARGE SCALE GENOMIC DNA]</scope>
    <source>
        <strain evidence="4">ATCC 700844 / DSM 13496 / JCM 10307 / IC-167</strain>
    </source>
</reference>
<evidence type="ECO:0000313" key="4">
    <source>
        <dbReference type="Proteomes" id="UP000001137"/>
    </source>
</evidence>
<evidence type="ECO:0008006" key="5">
    <source>
        <dbReference type="Google" id="ProtNLM"/>
    </source>
</evidence>
<dbReference type="Pfam" id="PF12215">
    <property type="entry name" value="Glyco_hydr_116N"/>
    <property type="match status" value="1"/>
</dbReference>
<dbReference type="GeneID" id="5708676"/>
<dbReference type="Pfam" id="PF04685">
    <property type="entry name" value="DUF608"/>
    <property type="match status" value="1"/>
</dbReference>
<proteinExistence type="predicted"/>
<dbReference type="Proteomes" id="UP000001137">
    <property type="component" value="Chromosome"/>
</dbReference>
<evidence type="ECO:0000259" key="2">
    <source>
        <dbReference type="Pfam" id="PF12215"/>
    </source>
</evidence>
<protein>
    <recommendedName>
        <fullName evidence="5">Glycosyl-hydrolase family 116 catalytic region domain-containing protein</fullName>
    </recommendedName>
</protein>
<dbReference type="InterPro" id="IPR012341">
    <property type="entry name" value="6hp_glycosidase-like_sf"/>
</dbReference>
<evidence type="ECO:0000259" key="1">
    <source>
        <dbReference type="Pfam" id="PF04685"/>
    </source>
</evidence>
<dbReference type="EMBL" id="CP000852">
    <property type="protein sequence ID" value="ABW02103.1"/>
    <property type="molecule type" value="Genomic_DNA"/>
</dbReference>
<dbReference type="KEGG" id="cma:Cmaq_1276"/>
<dbReference type="Gene3D" id="1.50.10.10">
    <property type="match status" value="1"/>
</dbReference>
<keyword evidence="4" id="KW-1185">Reference proteome</keyword>
<dbReference type="RefSeq" id="WP_012186322.1">
    <property type="nucleotide sequence ID" value="NC_009954.1"/>
</dbReference>
<dbReference type="GO" id="GO:0008422">
    <property type="term" value="F:beta-glucosidase activity"/>
    <property type="evidence" value="ECO:0007669"/>
    <property type="project" value="TreeGrafter"/>
</dbReference>